<name>A0A3G5A3C7_9VIRU</name>
<protein>
    <submittedName>
        <fullName evidence="1">Uncharacterized protein</fullName>
    </submittedName>
</protein>
<evidence type="ECO:0000313" key="1">
    <source>
        <dbReference type="EMBL" id="AYV81726.1"/>
    </source>
</evidence>
<sequence length="468" mass="55589">MSEVRRFFGKFDWGSWRVVPGVGVDMRDTARVMVGKIVKRFRRENYLRMIFGRGPLAEIMDDFYCPGVLLSGGRQLWVNSELFRFSDFRSMLGFMATCLVDLYEKKTMRRIQELGLVTQTSSLMLMRCERAFESISGGVEFERYYEEVSGVMANHQRIRMREERARLDQMNADGVVRIIAQYCEEAVESVRRVINEGFYEKNPFGCFHLDFAVEKFRKMREKKVRMMYRPEISLSQGVSAEACVKTIMDRLEQEQKLRSIYASSYRAKELLEKYHTPMVKYFPRMMALEIDRRMFEFDDFSIMAAFMERCLVSNVREKKEGLLERREDIHKYFLAIHRDFDFKWYEMKMVESDTKLAEVKSTRIEADKLNKRWQKANQVKFDCSFRGRDDLFEWAYGFSMADISEDEREGIIYRSEYLCNRLDASAYEARQNARKARSAWEKSLKHLRSARLGVNRHKAKNEVIYPSL</sequence>
<gene>
    <name evidence="1" type="ORF">Harvfovirus56_3</name>
</gene>
<organism evidence="1">
    <name type="scientific">Harvfovirus sp</name>
    <dbReference type="NCBI Taxonomy" id="2487768"/>
    <lineage>
        <taxon>Viruses</taxon>
        <taxon>Varidnaviria</taxon>
        <taxon>Bamfordvirae</taxon>
        <taxon>Nucleocytoviricota</taxon>
        <taxon>Megaviricetes</taxon>
        <taxon>Imitervirales</taxon>
        <taxon>Mimiviridae</taxon>
        <taxon>Klosneuvirinae</taxon>
    </lineage>
</organism>
<accession>A0A3G5A3C7</accession>
<reference evidence="1" key="1">
    <citation type="submission" date="2018-10" db="EMBL/GenBank/DDBJ databases">
        <title>Hidden diversity of soil giant viruses.</title>
        <authorList>
            <person name="Schulz F."/>
            <person name="Alteio L."/>
            <person name="Goudeau D."/>
            <person name="Ryan E.M."/>
            <person name="Malmstrom R.R."/>
            <person name="Blanchard J."/>
            <person name="Woyke T."/>
        </authorList>
    </citation>
    <scope>NUCLEOTIDE SEQUENCE</scope>
    <source>
        <strain evidence="1">HAV1</strain>
    </source>
</reference>
<proteinExistence type="predicted"/>
<dbReference type="EMBL" id="MK072298">
    <property type="protein sequence ID" value="AYV81726.1"/>
    <property type="molecule type" value="Genomic_DNA"/>
</dbReference>